<evidence type="ECO:0000256" key="8">
    <source>
        <dbReference type="PROSITE-ProRule" id="PRU01360"/>
    </source>
</evidence>
<dbReference type="InterPro" id="IPR037066">
    <property type="entry name" value="Plug_dom_sf"/>
</dbReference>
<dbReference type="Gene3D" id="2.60.40.1120">
    <property type="entry name" value="Carboxypeptidase-like, regulatory domain"/>
    <property type="match status" value="1"/>
</dbReference>
<dbReference type="Pfam" id="PF07715">
    <property type="entry name" value="Plug"/>
    <property type="match status" value="1"/>
</dbReference>
<dbReference type="InterPro" id="IPR023997">
    <property type="entry name" value="TonB-dep_OMP_SusC/RagA_CS"/>
</dbReference>
<keyword evidence="12" id="KW-1185">Reference proteome</keyword>
<evidence type="ECO:0000313" key="12">
    <source>
        <dbReference type="Proteomes" id="UP000199537"/>
    </source>
</evidence>
<evidence type="ECO:0000313" key="11">
    <source>
        <dbReference type="EMBL" id="SFV33585.1"/>
    </source>
</evidence>
<keyword evidence="3 8" id="KW-1134">Transmembrane beta strand</keyword>
<dbReference type="NCBIfam" id="TIGR04057">
    <property type="entry name" value="SusC_RagA_signa"/>
    <property type="match status" value="1"/>
</dbReference>
<comment type="subcellular location">
    <subcellularLocation>
        <location evidence="1 8">Cell outer membrane</location>
        <topology evidence="1 8">Multi-pass membrane protein</topology>
    </subcellularLocation>
</comment>
<dbReference type="Pfam" id="PF13715">
    <property type="entry name" value="CarbopepD_reg_2"/>
    <property type="match status" value="1"/>
</dbReference>
<dbReference type="Proteomes" id="UP000199537">
    <property type="component" value="Unassembled WGS sequence"/>
</dbReference>
<dbReference type="Gene3D" id="2.170.130.10">
    <property type="entry name" value="TonB-dependent receptor, plug domain"/>
    <property type="match status" value="1"/>
</dbReference>
<keyword evidence="2 8" id="KW-0813">Transport</keyword>
<dbReference type="PANTHER" id="PTHR30069">
    <property type="entry name" value="TONB-DEPENDENT OUTER MEMBRANE RECEPTOR"/>
    <property type="match status" value="1"/>
</dbReference>
<dbReference type="RefSeq" id="WP_092459869.1">
    <property type="nucleotide sequence ID" value="NZ_FPCJ01000001.1"/>
</dbReference>
<dbReference type="STRING" id="1393122.SAMN05660895_1752"/>
<dbReference type="GO" id="GO:0009279">
    <property type="term" value="C:cell outer membrane"/>
    <property type="evidence" value="ECO:0007669"/>
    <property type="project" value="UniProtKB-SubCell"/>
</dbReference>
<evidence type="ECO:0000256" key="2">
    <source>
        <dbReference type="ARBA" id="ARBA00022448"/>
    </source>
</evidence>
<evidence type="ECO:0000256" key="6">
    <source>
        <dbReference type="ARBA" id="ARBA00023136"/>
    </source>
</evidence>
<protein>
    <submittedName>
        <fullName evidence="11">TonB-linked outer membrane protein, SusC/RagA family</fullName>
    </submittedName>
</protein>
<comment type="similarity">
    <text evidence="8">Belongs to the TonB-dependent receptor family.</text>
</comment>
<dbReference type="PROSITE" id="PS52016">
    <property type="entry name" value="TONB_DEPENDENT_REC_3"/>
    <property type="match status" value="1"/>
</dbReference>
<dbReference type="Gene3D" id="2.40.170.20">
    <property type="entry name" value="TonB-dependent receptor, beta-barrel domain"/>
    <property type="match status" value="1"/>
</dbReference>
<organism evidence="11 12">
    <name type="scientific">Thermoflavifilum thermophilum</name>
    <dbReference type="NCBI Taxonomy" id="1393122"/>
    <lineage>
        <taxon>Bacteria</taxon>
        <taxon>Pseudomonadati</taxon>
        <taxon>Bacteroidota</taxon>
        <taxon>Chitinophagia</taxon>
        <taxon>Chitinophagales</taxon>
        <taxon>Chitinophagaceae</taxon>
        <taxon>Thermoflavifilum</taxon>
    </lineage>
</organism>
<evidence type="ECO:0000256" key="1">
    <source>
        <dbReference type="ARBA" id="ARBA00004571"/>
    </source>
</evidence>
<evidence type="ECO:0000256" key="9">
    <source>
        <dbReference type="SAM" id="SignalP"/>
    </source>
</evidence>
<dbReference type="GO" id="GO:0015344">
    <property type="term" value="F:siderophore uptake transmembrane transporter activity"/>
    <property type="evidence" value="ECO:0007669"/>
    <property type="project" value="TreeGrafter"/>
</dbReference>
<evidence type="ECO:0000259" key="10">
    <source>
        <dbReference type="Pfam" id="PF07715"/>
    </source>
</evidence>
<keyword evidence="5 9" id="KW-0732">Signal</keyword>
<dbReference type="SUPFAM" id="SSF56935">
    <property type="entry name" value="Porins"/>
    <property type="match status" value="1"/>
</dbReference>
<dbReference type="PANTHER" id="PTHR30069:SF29">
    <property type="entry name" value="HEMOGLOBIN AND HEMOGLOBIN-HAPTOGLOBIN-BINDING PROTEIN 1-RELATED"/>
    <property type="match status" value="1"/>
</dbReference>
<dbReference type="InterPro" id="IPR036942">
    <property type="entry name" value="Beta-barrel_TonB_sf"/>
</dbReference>
<dbReference type="SUPFAM" id="SSF49464">
    <property type="entry name" value="Carboxypeptidase regulatory domain-like"/>
    <property type="match status" value="1"/>
</dbReference>
<dbReference type="EMBL" id="FPCJ01000001">
    <property type="protein sequence ID" value="SFV33585.1"/>
    <property type="molecule type" value="Genomic_DNA"/>
</dbReference>
<dbReference type="InterPro" id="IPR008969">
    <property type="entry name" value="CarboxyPept-like_regulatory"/>
</dbReference>
<gene>
    <name evidence="11" type="ORF">SAMN05660895_1752</name>
</gene>
<dbReference type="NCBIfam" id="TIGR04056">
    <property type="entry name" value="OMP_RagA_SusC"/>
    <property type="match status" value="1"/>
</dbReference>
<feature type="signal peptide" evidence="9">
    <location>
        <begin position="1"/>
        <end position="18"/>
    </location>
</feature>
<proteinExistence type="inferred from homology"/>
<keyword evidence="4 8" id="KW-0812">Transmembrane</keyword>
<accession>A0A1I7NG03</accession>
<keyword evidence="6 8" id="KW-0472">Membrane</keyword>
<feature type="chain" id="PRO_5011499742" evidence="9">
    <location>
        <begin position="19"/>
        <end position="1075"/>
    </location>
</feature>
<evidence type="ECO:0000256" key="7">
    <source>
        <dbReference type="ARBA" id="ARBA00023237"/>
    </source>
</evidence>
<feature type="domain" description="TonB-dependent receptor plug" evidence="10">
    <location>
        <begin position="114"/>
        <end position="239"/>
    </location>
</feature>
<reference evidence="12" key="1">
    <citation type="submission" date="2016-10" db="EMBL/GenBank/DDBJ databases">
        <authorList>
            <person name="Varghese N."/>
            <person name="Submissions S."/>
        </authorList>
    </citation>
    <scope>NUCLEOTIDE SEQUENCE [LARGE SCALE GENOMIC DNA]</scope>
    <source>
        <strain evidence="12">DSM 14807</strain>
    </source>
</reference>
<keyword evidence="7 8" id="KW-0998">Cell outer membrane</keyword>
<dbReference type="OrthoDB" id="9768177at2"/>
<evidence type="ECO:0000256" key="4">
    <source>
        <dbReference type="ARBA" id="ARBA00022692"/>
    </source>
</evidence>
<sequence>MKKVLLFLTALLFSTVWAFGQQRTITGKVISQDGNPIPFATVQIKGTTSGTTTNQNGSFTIEAPADAVLHISSIGYEAQDVQVGAQNQLVIRLLPTAQNLKEIVVTALGIERNKNELPYAAQQVSGDQVTNTRSDNFLSALSGKVAGLQIKTNNNLGGSTDIVLRGYKSITGNNQALIVIDGVPVDNSNFNSNRQRNGFAGYDYGNTGTDINPDDIASINVLKGAAATALYGSRAANGVILITTKKGKKGLGVTFNIGGATGSMDKSTWPKYQHQYGAGYFDPDYYTYSDAPPSPDPHFLYEKVNGQYALVVPTTEDASFGAKFDPSLLVYQWDAFDPSSPNYGKPTPWVAAKNDPTTFFETPYSYNTSVFVQGGDDRQTFKLGYTRTGDKGILPNSHLTKDMVDFSSTYNITPKLKATASINYTKENAIGRYGSGYDAYNPATNFREWWEMNVDIKEQKAAYFRTLKNITWNMTDPVGGNIGPIYWDNQYFVRYQNYETDNRNRYFGYLMLNYDPTSWLSLMGRVSLDQYAGLQEERGNVGSVNVPYYSRYNNNFKEFNYDFLANFNKDITSSLNFKALLGGNLRRTYFNSIYASTNGGLVIPGLYALSNSLNPINAPSETAEQIEVGGVFGGITLTYKNFLILDATARQDQSSTLPANKNKYFYPSISGGFIFSQLLKNVTWLSFGKLRLNYAEVGNDAPWAFISDVYDKPTPYGSVALFSVPNRKNNAELKPERTKSYEGGINLGFINNRIGVDVTYFKTNTINQIINISIPAETGYTSKVINAGNVENKGWEVTLNLVPVRTNDFSWNLDLNWARYRNKVISLYSGVQNIQLGAFQGGVTLNATVGQPFGVLKGKDFVYLNGRPVVKSNGYYQITSSTDNVIGNINPDWTGGVSNTFTYKNFRLNFLIDIKQGGDLFSIDQWYGQGTGLYIESVALNANGKSIRDPVDQGGGYIFPGVTADGKENTKYAAITGLRGFGYLNMPNKAYIYDASYIKLREVNLTYSLPESVVSHMHPFKTIDISVYGHNLWIIHKNLPYADPEEGPSSGNIQGFQVGSYPTYRMYGCNLKFTF</sequence>
<dbReference type="InterPro" id="IPR012910">
    <property type="entry name" value="Plug_dom"/>
</dbReference>
<evidence type="ECO:0000256" key="5">
    <source>
        <dbReference type="ARBA" id="ARBA00022729"/>
    </source>
</evidence>
<dbReference type="AlphaFoldDB" id="A0A1I7NG03"/>
<dbReference type="InterPro" id="IPR023996">
    <property type="entry name" value="TonB-dep_OMP_SusC/RagA"/>
</dbReference>
<evidence type="ECO:0000256" key="3">
    <source>
        <dbReference type="ARBA" id="ARBA00022452"/>
    </source>
</evidence>
<name>A0A1I7NG03_9BACT</name>
<dbReference type="GO" id="GO:0044718">
    <property type="term" value="P:siderophore transmembrane transport"/>
    <property type="evidence" value="ECO:0007669"/>
    <property type="project" value="TreeGrafter"/>
</dbReference>
<dbReference type="InterPro" id="IPR039426">
    <property type="entry name" value="TonB-dep_rcpt-like"/>
</dbReference>